<dbReference type="PANTHER" id="PTHR47480">
    <property type="entry name" value="EG45-LIKE DOMAIN CONTAINING PROTEIN"/>
    <property type="match status" value="1"/>
</dbReference>
<sequence length="76" mass="8047">MRFTLSVVLVGWLCLNVVVVVDGDIGTAMSHEPPYTPTKCRGNSPDQFPEGGMFVAVSNGLWDNGAACGRRTCCAA</sequence>
<dbReference type="AlphaFoldDB" id="A0A835I622"/>
<dbReference type="SUPFAM" id="SSF50685">
    <property type="entry name" value="Barwin-like endoglucanases"/>
    <property type="match status" value="1"/>
</dbReference>
<dbReference type="OrthoDB" id="587249at2759"/>
<keyword evidence="1" id="KW-0732">Signal</keyword>
<evidence type="ECO:0000313" key="2">
    <source>
        <dbReference type="EMBL" id="KAF9613205.1"/>
    </source>
</evidence>
<dbReference type="PANTHER" id="PTHR47480:SF5">
    <property type="entry name" value="EG45-LIKE DOMAIN CONTAINING PROTEIN"/>
    <property type="match status" value="1"/>
</dbReference>
<evidence type="ECO:0000256" key="1">
    <source>
        <dbReference type="SAM" id="SignalP"/>
    </source>
</evidence>
<gene>
    <name evidence="2" type="ORF">IFM89_006306</name>
</gene>
<dbReference type="Proteomes" id="UP000631114">
    <property type="component" value="Unassembled WGS sequence"/>
</dbReference>
<reference evidence="2 3" key="1">
    <citation type="submission" date="2020-10" db="EMBL/GenBank/DDBJ databases">
        <title>The Coptis chinensis genome and diversification of protoberbering-type alkaloids.</title>
        <authorList>
            <person name="Wang B."/>
            <person name="Shu S."/>
            <person name="Song C."/>
            <person name="Liu Y."/>
        </authorList>
    </citation>
    <scope>NUCLEOTIDE SEQUENCE [LARGE SCALE GENOMIC DNA]</scope>
    <source>
        <strain evidence="2">HL-2020</strain>
        <tissue evidence="2">Leaf</tissue>
    </source>
</reference>
<evidence type="ECO:0000313" key="3">
    <source>
        <dbReference type="Proteomes" id="UP000631114"/>
    </source>
</evidence>
<organism evidence="2 3">
    <name type="scientific">Coptis chinensis</name>
    <dbReference type="NCBI Taxonomy" id="261450"/>
    <lineage>
        <taxon>Eukaryota</taxon>
        <taxon>Viridiplantae</taxon>
        <taxon>Streptophyta</taxon>
        <taxon>Embryophyta</taxon>
        <taxon>Tracheophyta</taxon>
        <taxon>Spermatophyta</taxon>
        <taxon>Magnoliopsida</taxon>
        <taxon>Ranunculales</taxon>
        <taxon>Ranunculaceae</taxon>
        <taxon>Coptidoideae</taxon>
        <taxon>Coptis</taxon>
    </lineage>
</organism>
<dbReference type="InterPro" id="IPR036908">
    <property type="entry name" value="RlpA-like_sf"/>
</dbReference>
<protein>
    <submittedName>
        <fullName evidence="2">Uncharacterized protein</fullName>
    </submittedName>
</protein>
<keyword evidence="3" id="KW-1185">Reference proteome</keyword>
<accession>A0A835I622</accession>
<feature type="signal peptide" evidence="1">
    <location>
        <begin position="1"/>
        <end position="23"/>
    </location>
</feature>
<comment type="caution">
    <text evidence="2">The sequence shown here is derived from an EMBL/GenBank/DDBJ whole genome shotgun (WGS) entry which is preliminary data.</text>
</comment>
<proteinExistence type="predicted"/>
<dbReference type="EMBL" id="JADFTS010000003">
    <property type="protein sequence ID" value="KAF9613205.1"/>
    <property type="molecule type" value="Genomic_DNA"/>
</dbReference>
<dbReference type="Gene3D" id="2.40.40.10">
    <property type="entry name" value="RlpA-like domain"/>
    <property type="match status" value="1"/>
</dbReference>
<name>A0A835I622_9MAGN</name>
<feature type="chain" id="PRO_5032974327" evidence="1">
    <location>
        <begin position="24"/>
        <end position="76"/>
    </location>
</feature>